<sequence>MLISEKPKMKRKKIRHNEYYNMVGTLDNLYKQSKEGKNFNKLMDIISSDNNIELAFRNIKGNAGSSTVGVDKKSIKDISKLSKDKYLQIVKAKLSNYHPKPVRRVEIPKPNGKTRPLGIPTIWDRIIQQCILQVLEPICEAKFHERNNGFRPNRSVENAMAQCYKMINQQHLLYVVDIDIKGFFDNVNHCKLRKQMWNMGIQDKKLLCIISEMLKAPIQVPDGRMEYPTKGTPQGGILSPLLSNIVLNELDWWITSQWELMPTKKQYKTRVTSSGVVERSSHYRALRTSNLKEMFIVRYADDFKIFCKDYHTAKRTFIATEKWLQERLKLEISKEKSKIVNLKNNYSEFLGFKLKAMQKGSKYVVKSRVSNKALKNAKTKLVNQIEKIQNPRDKENENFEVRMYNTMVVGLHNYYKYATLVSKDFNKIHNCIRFTLRSRLRKRIKKNGIINNKFIEERYGASRSMRYVRGAPLIPVSYVQHKNPMYKKREICQYTPEGRKAIHKHLGLDFGILMKLMKEKHTNNSIEYMDNRISLYCAQKGKCAITQQPLEFDEIHCHHKVPKYLGGTDSYQNLVIIHKDIHIIIHANNSKTIESYRKNHKLDKNMIKKINRLRAKLGKGTITQTEDSDLEQEV</sequence>
<proteinExistence type="predicted"/>
<evidence type="ECO:0000313" key="3">
    <source>
        <dbReference type="Proteomes" id="UP000767334"/>
    </source>
</evidence>
<dbReference type="PROSITE" id="PS50878">
    <property type="entry name" value="RT_POL"/>
    <property type="match status" value="1"/>
</dbReference>
<dbReference type="EMBL" id="JACJLL010000022">
    <property type="protein sequence ID" value="MBM6818755.1"/>
    <property type="molecule type" value="Genomic_DNA"/>
</dbReference>
<feature type="domain" description="Reverse transcriptase" evidence="1">
    <location>
        <begin position="88"/>
        <end position="354"/>
    </location>
</feature>
<dbReference type="NCBIfam" id="TIGR04416">
    <property type="entry name" value="group_II_RT_mat"/>
    <property type="match status" value="1"/>
</dbReference>
<reference evidence="2 3" key="1">
    <citation type="journal article" date="2021" name="Sci. Rep.">
        <title>The distribution of antibiotic resistance genes in chicken gut microbiota commensals.</title>
        <authorList>
            <person name="Juricova H."/>
            <person name="Matiasovicova J."/>
            <person name="Kubasova T."/>
            <person name="Cejkova D."/>
            <person name="Rychlik I."/>
        </authorList>
    </citation>
    <scope>NUCLEOTIDE SEQUENCE [LARGE SCALE GENOMIC DNA]</scope>
    <source>
        <strain evidence="2 3">An435</strain>
    </source>
</reference>
<keyword evidence="2" id="KW-0695">RNA-directed DNA polymerase</keyword>
<keyword evidence="3" id="KW-1185">Reference proteome</keyword>
<keyword evidence="2" id="KW-0548">Nucleotidyltransferase</keyword>
<dbReference type="InterPro" id="IPR000477">
    <property type="entry name" value="RT_dom"/>
</dbReference>
<dbReference type="InterPro" id="IPR003615">
    <property type="entry name" value="HNH_nuc"/>
</dbReference>
<protein>
    <submittedName>
        <fullName evidence="2">Group II intron reverse transcriptase/maturase</fullName>
        <ecNumber evidence="2">2.7.7.49</ecNumber>
    </submittedName>
</protein>
<dbReference type="RefSeq" id="WP_195964544.1">
    <property type="nucleotide sequence ID" value="NZ_JACJLL010000022.1"/>
</dbReference>
<dbReference type="EC" id="2.7.7.49" evidence="2"/>
<dbReference type="GO" id="GO:0003964">
    <property type="term" value="F:RNA-directed DNA polymerase activity"/>
    <property type="evidence" value="ECO:0007669"/>
    <property type="project" value="UniProtKB-KW"/>
</dbReference>
<evidence type="ECO:0000259" key="1">
    <source>
        <dbReference type="PROSITE" id="PS50878"/>
    </source>
</evidence>
<dbReference type="PANTHER" id="PTHR34047:SF8">
    <property type="entry name" value="PROTEIN YKFC"/>
    <property type="match status" value="1"/>
</dbReference>
<evidence type="ECO:0000313" key="2">
    <source>
        <dbReference type="EMBL" id="MBM6818755.1"/>
    </source>
</evidence>
<comment type="caution">
    <text evidence="2">The sequence shown here is derived from an EMBL/GenBank/DDBJ whole genome shotgun (WGS) entry which is preliminary data.</text>
</comment>
<accession>A0ABS2FDY9</accession>
<dbReference type="Gene3D" id="1.10.30.50">
    <property type="match status" value="1"/>
</dbReference>
<dbReference type="CDD" id="cd01651">
    <property type="entry name" value="RT_G2_intron"/>
    <property type="match status" value="1"/>
</dbReference>
<dbReference type="Pfam" id="PF00078">
    <property type="entry name" value="RVT_1"/>
    <property type="match status" value="1"/>
</dbReference>
<dbReference type="InterPro" id="IPR030931">
    <property type="entry name" value="Group_II_RT_mat"/>
</dbReference>
<dbReference type="SUPFAM" id="SSF56672">
    <property type="entry name" value="DNA/RNA polymerases"/>
    <property type="match status" value="1"/>
</dbReference>
<dbReference type="PANTHER" id="PTHR34047">
    <property type="entry name" value="NUCLEAR INTRON MATURASE 1, MITOCHONDRIAL-RELATED"/>
    <property type="match status" value="1"/>
</dbReference>
<dbReference type="SMART" id="SM00507">
    <property type="entry name" value="HNHc"/>
    <property type="match status" value="1"/>
</dbReference>
<dbReference type="InterPro" id="IPR051083">
    <property type="entry name" value="GrpII_Intron_Splice-Mob/Def"/>
</dbReference>
<dbReference type="InterPro" id="IPR043502">
    <property type="entry name" value="DNA/RNA_pol_sf"/>
</dbReference>
<name>A0ABS2FDY9_9CLOT</name>
<dbReference type="CDD" id="cd00085">
    <property type="entry name" value="HNHc"/>
    <property type="match status" value="1"/>
</dbReference>
<gene>
    <name evidence="2" type="primary">ltrA</name>
    <name evidence="2" type="ORF">H6A19_05275</name>
</gene>
<organism evidence="2 3">
    <name type="scientific">Clostridium saudiense</name>
    <dbReference type="NCBI Taxonomy" id="1414720"/>
    <lineage>
        <taxon>Bacteria</taxon>
        <taxon>Bacillati</taxon>
        <taxon>Bacillota</taxon>
        <taxon>Clostridia</taxon>
        <taxon>Eubacteriales</taxon>
        <taxon>Clostridiaceae</taxon>
        <taxon>Clostridium</taxon>
    </lineage>
</organism>
<keyword evidence="2" id="KW-0808">Transferase</keyword>
<dbReference type="Proteomes" id="UP000767334">
    <property type="component" value="Unassembled WGS sequence"/>
</dbReference>